<keyword evidence="1" id="KW-0229">DNA integration</keyword>
<evidence type="ECO:0000256" key="1">
    <source>
        <dbReference type="ARBA" id="ARBA00022908"/>
    </source>
</evidence>
<keyword evidence="3" id="KW-0233">DNA recombination</keyword>
<dbReference type="Gene3D" id="1.10.150.130">
    <property type="match status" value="1"/>
</dbReference>
<dbReference type="STRING" id="28116.Bovatus_00447"/>
<accession>A0A139KX43</accession>
<keyword evidence="2" id="KW-0238">DNA-binding</keyword>
<dbReference type="GO" id="GO:0003677">
    <property type="term" value="F:DNA binding"/>
    <property type="evidence" value="ECO:0007669"/>
    <property type="project" value="UniProtKB-UniRule"/>
</dbReference>
<reference evidence="4 5" key="1">
    <citation type="journal article" date="2019" name="Nat. Med.">
        <title>A library of human gut bacterial isolates paired with longitudinal multiomics data enables mechanistic microbiome research.</title>
        <authorList>
            <person name="Poyet M."/>
            <person name="Groussin M."/>
            <person name="Gibbons S.M."/>
            <person name="Avila-Pacheco J."/>
            <person name="Jiang X."/>
            <person name="Kearney S.M."/>
            <person name="Perrotta A.R."/>
            <person name="Berdy B."/>
            <person name="Zhao S."/>
            <person name="Lieberman T.D."/>
            <person name="Swanson P.K."/>
            <person name="Smith M."/>
            <person name="Roesemann S."/>
            <person name="Alexander J.E."/>
            <person name="Rich S.A."/>
            <person name="Livny J."/>
            <person name="Vlamakis H."/>
            <person name="Clish C."/>
            <person name="Bullock K."/>
            <person name="Deik A."/>
            <person name="Scott J."/>
            <person name="Pierce K.A."/>
            <person name="Xavier R.J."/>
            <person name="Alm E.J."/>
        </authorList>
    </citation>
    <scope>NUCLEOTIDE SEQUENCE [LARGE SCALE GENOMIC DNA]</scope>
    <source>
        <strain evidence="4 5">BIOML-A160</strain>
    </source>
</reference>
<protein>
    <submittedName>
        <fullName evidence="4">Recombinase</fullName>
    </submittedName>
</protein>
<evidence type="ECO:0000313" key="5">
    <source>
        <dbReference type="Proteomes" id="UP000365824"/>
    </source>
</evidence>
<sequence length="407" mass="47802">MVENAIFTLKTQIMATLTLVIVPAKKLSDGTHKIRIRVAHNSETRFITTDIVVRENEFKNGKIVHRPDKEFLNTKLQQLYNLYFKRYMELDYPDSLTCTQLVKMITNPLNGEKHRKFEDVVDEYLSQIDEEERTKTYKLYRLATNKFMQFIGNGSLMEHITPIRMNQYISWLKKTKLSSTTINIYITLLKVIINYAIKMRYVTYDIDPFITARIPSAQKRETQITVEELKTIRDANLEHYNLNVTRDIFMLTYYLAGMNLVDILAYDFRTDEINYIRKKTKNTKEGDSLISFSIPEEAKPIIKKYMKKNTGKIIFGKYKNYTSCYNLLARKISQLGKVAGIRHKFTLYSARKSFVQHGYDLGIPLSTLEYCIGQSMKEDRPIFNYVTIMRKHADKAIREILDNLKNE</sequence>
<dbReference type="InterPro" id="IPR010998">
    <property type="entry name" value="Integrase_recombinase_N"/>
</dbReference>
<dbReference type="Pfam" id="PF13102">
    <property type="entry name" value="Phage_int_SAM_5"/>
    <property type="match status" value="1"/>
</dbReference>
<organism evidence="4 5">
    <name type="scientific">Bacteroides ovatus</name>
    <dbReference type="NCBI Taxonomy" id="28116"/>
    <lineage>
        <taxon>Bacteria</taxon>
        <taxon>Pseudomonadati</taxon>
        <taxon>Bacteroidota</taxon>
        <taxon>Bacteroidia</taxon>
        <taxon>Bacteroidales</taxon>
        <taxon>Bacteroidaceae</taxon>
        <taxon>Bacteroides</taxon>
    </lineage>
</organism>
<evidence type="ECO:0000256" key="2">
    <source>
        <dbReference type="ARBA" id="ARBA00023125"/>
    </source>
</evidence>
<dbReference type="Gene3D" id="1.10.443.10">
    <property type="entry name" value="Intergrase catalytic core"/>
    <property type="match status" value="1"/>
</dbReference>
<dbReference type="InterPro" id="IPR025269">
    <property type="entry name" value="SAM-like_dom"/>
</dbReference>
<evidence type="ECO:0000256" key="3">
    <source>
        <dbReference type="ARBA" id="ARBA00023172"/>
    </source>
</evidence>
<proteinExistence type="predicted"/>
<name>A0A139KX43_BACOV</name>
<dbReference type="InterPro" id="IPR050090">
    <property type="entry name" value="Tyrosine_recombinase_XerCD"/>
</dbReference>
<dbReference type="RefSeq" id="WP_061448292.1">
    <property type="nucleotide sequence ID" value="NZ_JAQNWK010000061.1"/>
</dbReference>
<dbReference type="InterPro" id="IPR011010">
    <property type="entry name" value="DNA_brk_join_enz"/>
</dbReference>
<comment type="caution">
    <text evidence="4">The sequence shown here is derived from an EMBL/GenBank/DDBJ whole genome shotgun (WGS) entry which is preliminary data.</text>
</comment>
<dbReference type="SUPFAM" id="SSF56349">
    <property type="entry name" value="DNA breaking-rejoining enzymes"/>
    <property type="match status" value="1"/>
</dbReference>
<dbReference type="PROSITE" id="PS51900">
    <property type="entry name" value="CB"/>
    <property type="match status" value="1"/>
</dbReference>
<dbReference type="GO" id="GO:0006310">
    <property type="term" value="P:DNA recombination"/>
    <property type="evidence" value="ECO:0007669"/>
    <property type="project" value="UniProtKB-KW"/>
</dbReference>
<dbReference type="InterPro" id="IPR044068">
    <property type="entry name" value="CB"/>
</dbReference>
<dbReference type="GO" id="GO:0015074">
    <property type="term" value="P:DNA integration"/>
    <property type="evidence" value="ECO:0007669"/>
    <property type="project" value="UniProtKB-KW"/>
</dbReference>
<dbReference type="PANTHER" id="PTHR30349">
    <property type="entry name" value="PHAGE INTEGRASE-RELATED"/>
    <property type="match status" value="1"/>
</dbReference>
<dbReference type="EMBL" id="VWLB01000015">
    <property type="protein sequence ID" value="KAA3928870.1"/>
    <property type="molecule type" value="Genomic_DNA"/>
</dbReference>
<dbReference type="PANTHER" id="PTHR30349:SF64">
    <property type="entry name" value="PROPHAGE INTEGRASE INTD-RELATED"/>
    <property type="match status" value="1"/>
</dbReference>
<dbReference type="InterPro" id="IPR013762">
    <property type="entry name" value="Integrase-like_cat_sf"/>
</dbReference>
<dbReference type="Proteomes" id="UP000365824">
    <property type="component" value="Unassembled WGS sequence"/>
</dbReference>
<gene>
    <name evidence="4" type="ORF">F3F25_10815</name>
</gene>
<dbReference type="AlphaFoldDB" id="A0A139KX43"/>
<evidence type="ECO:0000313" key="4">
    <source>
        <dbReference type="EMBL" id="KAA3928870.1"/>
    </source>
</evidence>